<dbReference type="Gene3D" id="1.10.530.10">
    <property type="match status" value="1"/>
</dbReference>
<evidence type="ECO:0000256" key="2">
    <source>
        <dbReference type="ARBA" id="ARBA00022638"/>
    </source>
</evidence>
<keyword evidence="2" id="KW-0081">Bacteriolytic enzyme</keyword>
<dbReference type="PANTHER" id="PTHR33308:SF9">
    <property type="entry name" value="PEPTIDOGLYCAN HYDROLASE FLGJ"/>
    <property type="match status" value="1"/>
</dbReference>
<dbReference type="EMBL" id="QKSB01000004">
    <property type="protein sequence ID" value="PZE17386.1"/>
    <property type="molecule type" value="Genomic_DNA"/>
</dbReference>
<dbReference type="InterPro" id="IPR018392">
    <property type="entry name" value="LysM"/>
</dbReference>
<dbReference type="Proteomes" id="UP000249248">
    <property type="component" value="Unassembled WGS sequence"/>
</dbReference>
<keyword evidence="3" id="KW-0378">Hydrolase</keyword>
<name>A0A2W1NHB5_9FLAO</name>
<organism evidence="6 7">
    <name type="scientific">Putridiphycobacter roseus</name>
    <dbReference type="NCBI Taxonomy" id="2219161"/>
    <lineage>
        <taxon>Bacteria</taxon>
        <taxon>Pseudomonadati</taxon>
        <taxon>Bacteroidota</taxon>
        <taxon>Flavobacteriia</taxon>
        <taxon>Flavobacteriales</taxon>
        <taxon>Crocinitomicaceae</taxon>
        <taxon>Putridiphycobacter</taxon>
    </lineage>
</organism>
<comment type="caution">
    <text evidence="6">The sequence shown here is derived from an EMBL/GenBank/DDBJ whole genome shotgun (WGS) entry which is preliminary data.</text>
</comment>
<evidence type="ECO:0000313" key="6">
    <source>
        <dbReference type="EMBL" id="PZE17386.1"/>
    </source>
</evidence>
<dbReference type="GO" id="GO:0004040">
    <property type="term" value="F:amidase activity"/>
    <property type="evidence" value="ECO:0007669"/>
    <property type="project" value="InterPro"/>
</dbReference>
<dbReference type="GO" id="GO:0031640">
    <property type="term" value="P:killing of cells of another organism"/>
    <property type="evidence" value="ECO:0007669"/>
    <property type="project" value="UniProtKB-KW"/>
</dbReference>
<evidence type="ECO:0000256" key="4">
    <source>
        <dbReference type="ARBA" id="ARBA00032108"/>
    </source>
</evidence>
<reference evidence="6 7" key="1">
    <citation type="submission" date="2018-06" db="EMBL/GenBank/DDBJ databases">
        <title>The draft genome sequence of Crocinitomix sp. SM1701.</title>
        <authorList>
            <person name="Zhang X."/>
        </authorList>
    </citation>
    <scope>NUCLEOTIDE SEQUENCE [LARGE SCALE GENOMIC DNA]</scope>
    <source>
        <strain evidence="6 7">SM1701</strain>
    </source>
</reference>
<sequence length="338" mass="38693">MKILLLTGFLLTTSIIFGETKYSSEQYIDMWKNTAIAQMLSHKIPASITLAQGILESANGNSKLAKEANNHFGIKCHKAWSGATFIQDDDTKNECFRSYVSAADSYTDHSLFLSGRGRYAGLFELKLTDYKGWARGLKSAGYATNPKYAHLLIEIIERFHLNQYDKYTSVDEKDHHLRKKHPSKIAVMEDADKKHNNTHENANVVKGDEQQATANNNTIVIRQNSHRINTNKNKVKFIVVKEGDTYLRIANEFEMTINQLYKYNEFIKKDVLEVGEIVYIAPKKGRALRMNEMYTCQRDLSLREIAHEEGIRLNNLMKINLISNPEEIINKGTKVTLR</sequence>
<keyword evidence="1" id="KW-0929">Antimicrobial</keyword>
<evidence type="ECO:0000256" key="1">
    <source>
        <dbReference type="ARBA" id="ARBA00022529"/>
    </source>
</evidence>
<keyword evidence="7" id="KW-1185">Reference proteome</keyword>
<dbReference type="InterPro" id="IPR036779">
    <property type="entry name" value="LysM_dom_sf"/>
</dbReference>
<gene>
    <name evidence="6" type="ORF">DNU06_08935</name>
</gene>
<dbReference type="SUPFAM" id="SSF54106">
    <property type="entry name" value="LysM domain"/>
    <property type="match status" value="1"/>
</dbReference>
<feature type="domain" description="LysM" evidence="5">
    <location>
        <begin position="236"/>
        <end position="280"/>
    </location>
</feature>
<dbReference type="InterPro" id="IPR051056">
    <property type="entry name" value="Glycosyl_Hydrolase_73"/>
</dbReference>
<evidence type="ECO:0000256" key="3">
    <source>
        <dbReference type="ARBA" id="ARBA00022801"/>
    </source>
</evidence>
<evidence type="ECO:0000313" key="7">
    <source>
        <dbReference type="Proteomes" id="UP000249248"/>
    </source>
</evidence>
<dbReference type="PROSITE" id="PS51782">
    <property type="entry name" value="LYSM"/>
    <property type="match status" value="1"/>
</dbReference>
<dbReference type="Pfam" id="PF01832">
    <property type="entry name" value="Glucosaminidase"/>
    <property type="match status" value="1"/>
</dbReference>
<dbReference type="SMART" id="SM00047">
    <property type="entry name" value="LYZ2"/>
    <property type="match status" value="1"/>
</dbReference>
<dbReference type="AlphaFoldDB" id="A0A2W1NHB5"/>
<dbReference type="GO" id="GO:0042742">
    <property type="term" value="P:defense response to bacterium"/>
    <property type="evidence" value="ECO:0007669"/>
    <property type="project" value="UniProtKB-KW"/>
</dbReference>
<evidence type="ECO:0000259" key="5">
    <source>
        <dbReference type="PROSITE" id="PS51782"/>
    </source>
</evidence>
<dbReference type="PANTHER" id="PTHR33308">
    <property type="entry name" value="PEPTIDOGLYCAN HYDROLASE FLGJ"/>
    <property type="match status" value="1"/>
</dbReference>
<dbReference type="OrthoDB" id="977752at2"/>
<dbReference type="SMART" id="SM00257">
    <property type="entry name" value="LysM"/>
    <property type="match status" value="1"/>
</dbReference>
<dbReference type="RefSeq" id="WP_111062911.1">
    <property type="nucleotide sequence ID" value="NZ_JBHUCU010000016.1"/>
</dbReference>
<dbReference type="InterPro" id="IPR002901">
    <property type="entry name" value="MGlyc_endo_b_GlcNAc-like_dom"/>
</dbReference>
<accession>A0A2W1NHB5</accession>
<protein>
    <recommendedName>
        <fullName evidence="4">Peptidoglycan hydrolase</fullName>
    </recommendedName>
</protein>
<dbReference type="CDD" id="cd00118">
    <property type="entry name" value="LysM"/>
    <property type="match status" value="1"/>
</dbReference>
<proteinExistence type="predicted"/>
<dbReference type="Gene3D" id="3.10.350.10">
    <property type="entry name" value="LysM domain"/>
    <property type="match status" value="1"/>
</dbReference>
<dbReference type="Pfam" id="PF01476">
    <property type="entry name" value="LysM"/>
    <property type="match status" value="1"/>
</dbReference>